<dbReference type="GO" id="GO:0015031">
    <property type="term" value="P:protein transport"/>
    <property type="evidence" value="ECO:0007669"/>
    <property type="project" value="UniProtKB-KW"/>
</dbReference>
<evidence type="ECO:0000259" key="9">
    <source>
        <dbReference type="Pfam" id="PF02108"/>
    </source>
</evidence>
<evidence type="ECO:0000256" key="1">
    <source>
        <dbReference type="ARBA" id="ARBA00003041"/>
    </source>
</evidence>
<dbReference type="PANTHER" id="PTHR34982">
    <property type="entry name" value="YOP PROTEINS TRANSLOCATION PROTEIN L"/>
    <property type="match status" value="1"/>
</dbReference>
<sequence length="236" mass="27036">MTKIFRDELIRKSNEEAHSLADGDNSQISLEEHHEHMDKLHKLIDQLRSENTALQNKLAEVQKDLSKTTESQYQNARREGYKAGFEEGLKKSKQEFSDLNDSLNECCTLLKQKVLKEFESHKYALFTMLQSSLTKILGEAYTKSETIVALISQAIQTVDNQHELVIYLHRYDYNRIKLCTPEIQAKAKPVKLTFAVDDSIQAGGCILKSQYQGWDAQLSNQLSSLLESISFLFDDK</sequence>
<dbReference type="InterPro" id="IPR038495">
    <property type="entry name" value="ATPase_E_C"/>
</dbReference>
<evidence type="ECO:0000256" key="2">
    <source>
        <dbReference type="ARBA" id="ARBA00006602"/>
    </source>
</evidence>
<keyword evidence="4" id="KW-0813">Transport</keyword>
<dbReference type="InterPro" id="IPR051472">
    <property type="entry name" value="T3SS_Stator/FliH"/>
</dbReference>
<evidence type="ECO:0000256" key="8">
    <source>
        <dbReference type="SAM" id="Coils"/>
    </source>
</evidence>
<dbReference type="EMBL" id="NDXW01000001">
    <property type="protein sequence ID" value="RDH46451.1"/>
    <property type="molecule type" value="Genomic_DNA"/>
</dbReference>
<dbReference type="RefSeq" id="WP_094789209.1">
    <property type="nucleotide sequence ID" value="NZ_NDXW01000001.1"/>
</dbReference>
<dbReference type="AlphaFoldDB" id="A0A4V1IP95"/>
<dbReference type="PANTHER" id="PTHR34982:SF1">
    <property type="entry name" value="FLAGELLAR ASSEMBLY PROTEIN FLIH"/>
    <property type="match status" value="1"/>
</dbReference>
<dbReference type="Proteomes" id="UP000257039">
    <property type="component" value="Unassembled WGS sequence"/>
</dbReference>
<comment type="caution">
    <text evidence="10">The sequence shown here is derived from an EMBL/GenBank/DDBJ whole genome shotgun (WGS) entry which is preliminary data.</text>
</comment>
<dbReference type="GO" id="GO:0044781">
    <property type="term" value="P:bacterial-type flagellum organization"/>
    <property type="evidence" value="ECO:0007669"/>
    <property type="project" value="UniProtKB-KW"/>
</dbReference>
<evidence type="ECO:0000256" key="7">
    <source>
        <dbReference type="ARBA" id="ARBA00023225"/>
    </source>
</evidence>
<name>A0A4V1IP95_9GAMM</name>
<gene>
    <name evidence="10" type="ORF">B9G39_25000</name>
</gene>
<keyword evidence="11" id="KW-1185">Reference proteome</keyword>
<evidence type="ECO:0000256" key="3">
    <source>
        <dbReference type="ARBA" id="ARBA00016507"/>
    </source>
</evidence>
<dbReference type="Gene3D" id="3.30.2320.30">
    <property type="entry name" value="ATP synthase, E subunit, C-terminal"/>
    <property type="match status" value="1"/>
</dbReference>
<evidence type="ECO:0000256" key="4">
    <source>
        <dbReference type="ARBA" id="ARBA00022448"/>
    </source>
</evidence>
<evidence type="ECO:0000313" key="11">
    <source>
        <dbReference type="Proteomes" id="UP000257039"/>
    </source>
</evidence>
<dbReference type="InterPro" id="IPR018035">
    <property type="entry name" value="Flagellar_FliH/T3SS_HrpE"/>
</dbReference>
<protein>
    <recommendedName>
        <fullName evidence="3">Flagellar assembly protein FliH</fullName>
    </recommendedName>
</protein>
<comment type="function">
    <text evidence="1">Needed for flagellar regrowth and assembly.</text>
</comment>
<organism evidence="10 11">
    <name type="scientific">Zooshikella ganghwensis</name>
    <dbReference type="NCBI Taxonomy" id="202772"/>
    <lineage>
        <taxon>Bacteria</taxon>
        <taxon>Pseudomonadati</taxon>
        <taxon>Pseudomonadota</taxon>
        <taxon>Gammaproteobacteria</taxon>
        <taxon>Oceanospirillales</taxon>
        <taxon>Zooshikellaceae</taxon>
        <taxon>Zooshikella</taxon>
    </lineage>
</organism>
<feature type="domain" description="Flagellar assembly protein FliH/Type III secretion system HrpE" evidence="9">
    <location>
        <begin position="136"/>
        <end position="223"/>
    </location>
</feature>
<dbReference type="Pfam" id="PF02108">
    <property type="entry name" value="FliH"/>
    <property type="match status" value="1"/>
</dbReference>
<evidence type="ECO:0000256" key="6">
    <source>
        <dbReference type="ARBA" id="ARBA00022927"/>
    </source>
</evidence>
<comment type="similarity">
    <text evidence="2">Belongs to the FliH family.</text>
</comment>
<keyword evidence="8" id="KW-0175">Coiled coil</keyword>
<keyword evidence="6" id="KW-0653">Protein transport</keyword>
<keyword evidence="5" id="KW-1005">Bacterial flagellum biogenesis</keyword>
<feature type="coiled-coil region" evidence="8">
    <location>
        <begin position="30"/>
        <end position="71"/>
    </location>
</feature>
<dbReference type="SUPFAM" id="SSF160527">
    <property type="entry name" value="V-type ATPase subunit E-like"/>
    <property type="match status" value="1"/>
</dbReference>
<evidence type="ECO:0000256" key="5">
    <source>
        <dbReference type="ARBA" id="ARBA00022795"/>
    </source>
</evidence>
<dbReference type="GO" id="GO:0005829">
    <property type="term" value="C:cytosol"/>
    <property type="evidence" value="ECO:0007669"/>
    <property type="project" value="TreeGrafter"/>
</dbReference>
<reference evidence="10 11" key="1">
    <citation type="submission" date="2017-04" db="EMBL/GenBank/DDBJ databases">
        <title>Draft genome sequence of Zooshikella ganghwensis VG4 isolated from Red Sea sediments.</title>
        <authorList>
            <person name="Rehman Z."/>
            <person name="Alam I."/>
            <person name="Kamau A."/>
            <person name="Bajic V."/>
            <person name="Leiknes T."/>
        </authorList>
    </citation>
    <scope>NUCLEOTIDE SEQUENCE [LARGE SCALE GENOMIC DNA]</scope>
    <source>
        <strain evidence="10 11">VG4</strain>
    </source>
</reference>
<proteinExistence type="inferred from homology"/>
<keyword evidence="7" id="KW-1006">Bacterial flagellum protein export</keyword>
<accession>A0A4V1IP95</accession>
<evidence type="ECO:0000313" key="10">
    <source>
        <dbReference type="EMBL" id="RDH46451.1"/>
    </source>
</evidence>